<evidence type="ECO:0000259" key="3">
    <source>
        <dbReference type="Pfam" id="PF25767"/>
    </source>
</evidence>
<evidence type="ECO:0000256" key="1">
    <source>
        <dbReference type="ARBA" id="ARBA00023186"/>
    </source>
</evidence>
<dbReference type="EMBL" id="PUHQ01000003">
    <property type="protein sequence ID" value="KAG0666856.1"/>
    <property type="molecule type" value="Genomic_DNA"/>
</dbReference>
<dbReference type="InterPro" id="IPR058033">
    <property type="entry name" value="ARM_TBCD_2nd"/>
</dbReference>
<evidence type="ECO:0000313" key="5">
    <source>
        <dbReference type="Proteomes" id="UP000777482"/>
    </source>
</evidence>
<name>A0A9P6WAI6_RHOMI</name>
<dbReference type="Pfam" id="PF12612">
    <property type="entry name" value="TFCD_C"/>
    <property type="match status" value="1"/>
</dbReference>
<dbReference type="Proteomes" id="UP000777482">
    <property type="component" value="Unassembled WGS sequence"/>
</dbReference>
<dbReference type="PANTHER" id="PTHR12658">
    <property type="entry name" value="BETA-TUBULIN COFACTOR D"/>
    <property type="match status" value="1"/>
</dbReference>
<dbReference type="GO" id="GO:0005096">
    <property type="term" value="F:GTPase activator activity"/>
    <property type="evidence" value="ECO:0007669"/>
    <property type="project" value="InterPro"/>
</dbReference>
<protein>
    <recommendedName>
        <fullName evidence="6">Tubulin-specific chaperone D</fullName>
    </recommendedName>
</protein>
<sequence>MSNETDGEPELASFTRAGEFLAGVEKLTDLDLHSSPDDATDRCEQREVEQLCNLLDEYQEQPYLLDRSLESMVSPVVFALRGALQADSSSKSSRRIARLAKLLYWLTKVRGSKTIVRFFPHDVTDLSFLLDLLSSPSDLPSTTSASEADRTGPLSTSWELRYCLLLWLSVCIRLPFSFRLLAPGAEDKIRHVGLRWLRTSGKESDAAAQVVGRYFSRDDVDIVPLLDLCEITLSSPEDDFILLPLLGALCIVLACSGPNKLHPVLPRLYGLLALLPEANDSKTGAALAKLRGKVAGRIALAYLTASASSSEVGTVSEEVEVIVGELIEGLAHPDSIPRYTSAKYLARISLQSPPDLAIQVVETVLAEFENALLDDAQKQGEGRVQGACLALGEMARCGVLARLPAAEKDDVVKRVLGNTLQALRYDHLSALHVVGASVRDSAAYVLWSLARTMPASSIDVTDAQKLAEHLLCTACLDREGIFSHGISSLRATDFYTVSVRYRAYLLGAVEVASYEEYRPAILAHLTGETATGSVDTGIAHYDAEIRSLSAKAIGKIAENKAGAVVSALVRQQLVRLADVKKDAHKLEGVLLALASLAEATAALSDLDARRSLQAQIFAAVCGLYPTTRLLRSQRIVFEASMLALAASASETIDGADGSDWFGLVHLACDRAEATAHQAAGAALSRMSPTRDCQSALNSLLADLDSRNSGRQQGAAALIGSLDFDEPGIANRAEAVITRLCDFVRRDGRAAAATVEARRNGVTALGRVLERCLPGQNPSLSPSAAMTAYEALLLGFSDFTSDSRGDVGSWIRIATTAAWSRLIRSARLPERTVHRAVAAILRLALERLDAVRTVAGAALLELSDHAGPNAASLTELDSLRDAKETDDASDWRDIEWASSRILPLLRYSQYRAEIMEGVVCTNTQYYTNSALCDYVATLPAPGSDTPAESQEDFILPGFLSSLVALAKARFGNNRVFIPLLFTLAELAEAGSFDAATTCGGPEECTRSLRDLLKISCSALEKTKSRARLSATCRVLAAFVALPSVAADAATRVPIFLRHSQPWVRQQTAEHLFSTVSAFFPSDVDQELETLLTETDWTTDEALATGTAVAELLAKRVGHTNEPAAE</sequence>
<dbReference type="GO" id="GO:0000226">
    <property type="term" value="P:microtubule cytoskeleton organization"/>
    <property type="evidence" value="ECO:0007669"/>
    <property type="project" value="TreeGrafter"/>
</dbReference>
<dbReference type="InterPro" id="IPR016024">
    <property type="entry name" value="ARM-type_fold"/>
</dbReference>
<proteinExistence type="predicted"/>
<dbReference type="Pfam" id="PF25767">
    <property type="entry name" value="ARM_TBCD_2nd"/>
    <property type="match status" value="1"/>
</dbReference>
<evidence type="ECO:0008006" key="6">
    <source>
        <dbReference type="Google" id="ProtNLM"/>
    </source>
</evidence>
<dbReference type="AlphaFoldDB" id="A0A9P6WAI6"/>
<dbReference type="OrthoDB" id="1735853at2759"/>
<feature type="domain" description="Tubulin-folding cofactor D C-terminal" evidence="2">
    <location>
        <begin position="833"/>
        <end position="1023"/>
    </location>
</feature>
<keyword evidence="5" id="KW-1185">Reference proteome</keyword>
<accession>A0A9P6WAI6</accession>
<comment type="caution">
    <text evidence="4">The sequence shown here is derived from an EMBL/GenBank/DDBJ whole genome shotgun (WGS) entry which is preliminary data.</text>
</comment>
<organism evidence="4 5">
    <name type="scientific">Rhodotorula mucilaginosa</name>
    <name type="common">Yeast</name>
    <name type="synonym">Rhodotorula rubra</name>
    <dbReference type="NCBI Taxonomy" id="5537"/>
    <lineage>
        <taxon>Eukaryota</taxon>
        <taxon>Fungi</taxon>
        <taxon>Dikarya</taxon>
        <taxon>Basidiomycota</taxon>
        <taxon>Pucciniomycotina</taxon>
        <taxon>Microbotryomycetes</taxon>
        <taxon>Sporidiobolales</taxon>
        <taxon>Sporidiobolaceae</taxon>
        <taxon>Rhodotorula</taxon>
    </lineage>
</organism>
<dbReference type="InterPro" id="IPR033162">
    <property type="entry name" value="TBCD"/>
</dbReference>
<reference evidence="4 5" key="1">
    <citation type="submission" date="2020-11" db="EMBL/GenBank/DDBJ databases">
        <title>Kefir isolates.</title>
        <authorList>
            <person name="Marcisauskas S."/>
            <person name="Kim Y."/>
            <person name="Blasche S."/>
        </authorList>
    </citation>
    <scope>NUCLEOTIDE SEQUENCE [LARGE SCALE GENOMIC DNA]</scope>
    <source>
        <strain evidence="4 5">KR</strain>
    </source>
</reference>
<dbReference type="GO" id="GO:0007021">
    <property type="term" value="P:tubulin complex assembly"/>
    <property type="evidence" value="ECO:0007669"/>
    <property type="project" value="InterPro"/>
</dbReference>
<keyword evidence="1" id="KW-0143">Chaperone</keyword>
<dbReference type="Pfam" id="PF23579">
    <property type="entry name" value="ARM_TBCD"/>
    <property type="match status" value="1"/>
</dbReference>
<gene>
    <name evidence="4" type="ORF">C6P46_003566</name>
</gene>
<dbReference type="GO" id="GO:0048487">
    <property type="term" value="F:beta-tubulin binding"/>
    <property type="evidence" value="ECO:0007669"/>
    <property type="project" value="InterPro"/>
</dbReference>
<dbReference type="SUPFAM" id="SSF48371">
    <property type="entry name" value="ARM repeat"/>
    <property type="match status" value="2"/>
</dbReference>
<evidence type="ECO:0000313" key="4">
    <source>
        <dbReference type="EMBL" id="KAG0666856.1"/>
    </source>
</evidence>
<dbReference type="GO" id="GO:0007023">
    <property type="term" value="P:post-chaperonin tubulin folding pathway"/>
    <property type="evidence" value="ECO:0007669"/>
    <property type="project" value="InterPro"/>
</dbReference>
<evidence type="ECO:0000259" key="2">
    <source>
        <dbReference type="Pfam" id="PF12612"/>
    </source>
</evidence>
<dbReference type="PANTHER" id="PTHR12658:SF0">
    <property type="entry name" value="TUBULIN-SPECIFIC CHAPERONE D"/>
    <property type="match status" value="1"/>
</dbReference>
<dbReference type="InterPro" id="IPR022577">
    <property type="entry name" value="TBCD_C"/>
</dbReference>
<feature type="domain" description="Tubulin-folding cofactor D ARM repeats" evidence="3">
    <location>
        <begin position="309"/>
        <end position="479"/>
    </location>
</feature>